<keyword evidence="3" id="KW-1185">Reference proteome</keyword>
<protein>
    <submittedName>
        <fullName evidence="2">Uncharacterized protein</fullName>
    </submittedName>
</protein>
<dbReference type="RefSeq" id="WP_087916301.1">
    <property type="nucleotide sequence ID" value="NZ_CP021780.1"/>
</dbReference>
<dbReference type="EMBL" id="CP021780">
    <property type="protein sequence ID" value="ASA22302.1"/>
    <property type="molecule type" value="Genomic_DNA"/>
</dbReference>
<feature type="region of interest" description="Disordered" evidence="1">
    <location>
        <begin position="58"/>
        <end position="77"/>
    </location>
</feature>
<evidence type="ECO:0000313" key="2">
    <source>
        <dbReference type="EMBL" id="ASA22302.1"/>
    </source>
</evidence>
<sequence length="77" mass="8287">MKLTDIKPGMRVRIAAKHPSGYGGRTGSVLAVGTFEPLDQCGVLLDIGEALLTVIEPEALEEAPEEPLPPGWEEFEI</sequence>
<dbReference type="Proteomes" id="UP000249890">
    <property type="component" value="Chromosome"/>
</dbReference>
<gene>
    <name evidence="2" type="ORF">B9T62_16820</name>
</gene>
<evidence type="ECO:0000313" key="3">
    <source>
        <dbReference type="Proteomes" id="UP000249890"/>
    </source>
</evidence>
<dbReference type="OrthoDB" id="2658222at2"/>
<dbReference type="KEGG" id="pdh:B9T62_16820"/>
<name>A0A2Z2KMC4_9BACL</name>
<reference evidence="2 3" key="1">
    <citation type="submission" date="2017-06" db="EMBL/GenBank/DDBJ databases">
        <title>Complete genome sequence of Paenibacillus donghaensis KCTC 13049T isolated from East Sea sediment, South Korea.</title>
        <authorList>
            <person name="Jung B.K."/>
            <person name="Hong S.-J."/>
            <person name="Shin J.-H."/>
        </authorList>
    </citation>
    <scope>NUCLEOTIDE SEQUENCE [LARGE SCALE GENOMIC DNA]</scope>
    <source>
        <strain evidence="2 3">KCTC 13049</strain>
    </source>
</reference>
<organism evidence="2 3">
    <name type="scientific">Paenibacillus donghaensis</name>
    <dbReference type="NCBI Taxonomy" id="414771"/>
    <lineage>
        <taxon>Bacteria</taxon>
        <taxon>Bacillati</taxon>
        <taxon>Bacillota</taxon>
        <taxon>Bacilli</taxon>
        <taxon>Bacillales</taxon>
        <taxon>Paenibacillaceae</taxon>
        <taxon>Paenibacillus</taxon>
    </lineage>
</organism>
<accession>A0A2Z2KMC4</accession>
<dbReference type="AlphaFoldDB" id="A0A2Z2KMC4"/>
<evidence type="ECO:0000256" key="1">
    <source>
        <dbReference type="SAM" id="MobiDB-lite"/>
    </source>
</evidence>
<proteinExistence type="predicted"/>